<dbReference type="Pfam" id="PF13637">
    <property type="entry name" value="Ank_4"/>
    <property type="match status" value="1"/>
</dbReference>
<keyword evidence="2 3" id="KW-0040">ANK repeat</keyword>
<dbReference type="PANTHER" id="PTHR24198:SF165">
    <property type="entry name" value="ANKYRIN REPEAT-CONTAINING PROTEIN-RELATED"/>
    <property type="match status" value="1"/>
</dbReference>
<dbReference type="PROSITE" id="PS50297">
    <property type="entry name" value="ANK_REP_REGION"/>
    <property type="match status" value="2"/>
</dbReference>
<proteinExistence type="predicted"/>
<evidence type="ECO:0000256" key="2">
    <source>
        <dbReference type="ARBA" id="ARBA00023043"/>
    </source>
</evidence>
<gene>
    <name evidence="4" type="ORF">yc1106_00717</name>
</gene>
<dbReference type="PANTHER" id="PTHR24198">
    <property type="entry name" value="ANKYRIN REPEAT AND PROTEIN KINASE DOMAIN-CONTAINING PROTEIN"/>
    <property type="match status" value="1"/>
</dbReference>
<dbReference type="InterPro" id="IPR002110">
    <property type="entry name" value="Ankyrin_rpt"/>
</dbReference>
<dbReference type="SMART" id="SM00248">
    <property type="entry name" value="ANK"/>
    <property type="match status" value="2"/>
</dbReference>
<dbReference type="InterPro" id="IPR036770">
    <property type="entry name" value="Ankyrin_rpt-contain_sf"/>
</dbReference>
<dbReference type="Gene3D" id="1.25.40.20">
    <property type="entry name" value="Ankyrin repeat-containing domain"/>
    <property type="match status" value="1"/>
</dbReference>
<protein>
    <submittedName>
        <fullName evidence="4">Uncharacterized protein</fullName>
    </submittedName>
</protein>
<name>A0A9Q8Z3T4_CURCL</name>
<dbReference type="PROSITE" id="PS50088">
    <property type="entry name" value="ANK_REPEAT"/>
    <property type="match status" value="2"/>
</dbReference>
<dbReference type="OrthoDB" id="341259at2759"/>
<sequence>MSLLQLPSEIFQRVTHFLVSSPESKDVIQYRKVCRTFNRYLTAEICEQMSRMTLHDLYYPSARRRIFYNHGALILTKRIARGNCEDNDLLKFVQECVGFALSQGLATGGNPETRRLECTSVICTLLLTLDLESLMLYLNPFYTFYEARKTMDVSKMSDTLPAIAAALNNTEWLLKHATSISDILSSACKVLPYALDAAVICQSTKALCLILRGLLKSLEDIGTSEASGKTSRIALGVSNALRLAIRLHKIKAANVIFNFIVRYQELYLSTWKYLEDAALKDCMKQGNFALLRRALHHKFMCFVPSTTYLAKNWVLSPGEYEDLYQCGHTKLLQFLLSHKIVNPNIHNSGIQCRTDITPLMMALRSKRYDLAQVLVQNGADVNAKSKHGRGDTALIFAAERGFYEDVHFLLCNGANIAPTGKQEDDALWVATQNSWRKCEWILKKATRKGIDYIRSKHIGMSTNPKWIGGDSCSGALSKIAYTAKTQAIFGKHEDCKWPITLYELRPDTKFDFAHAYMDDWFEKNILSSRYEWHCHAATWL</sequence>
<evidence type="ECO:0000256" key="1">
    <source>
        <dbReference type="ARBA" id="ARBA00022737"/>
    </source>
</evidence>
<dbReference type="Proteomes" id="UP001056012">
    <property type="component" value="Chromosome 1"/>
</dbReference>
<evidence type="ECO:0000256" key="3">
    <source>
        <dbReference type="PROSITE-ProRule" id="PRU00023"/>
    </source>
</evidence>
<feature type="repeat" description="ANK" evidence="3">
    <location>
        <begin position="389"/>
        <end position="421"/>
    </location>
</feature>
<dbReference type="SUPFAM" id="SSF48403">
    <property type="entry name" value="Ankyrin repeat"/>
    <property type="match status" value="1"/>
</dbReference>
<evidence type="ECO:0000313" key="4">
    <source>
        <dbReference type="EMBL" id="USP73443.1"/>
    </source>
</evidence>
<dbReference type="EMBL" id="CP089274">
    <property type="protein sequence ID" value="USP73443.1"/>
    <property type="molecule type" value="Genomic_DNA"/>
</dbReference>
<keyword evidence="1" id="KW-0677">Repeat</keyword>
<organism evidence="4 5">
    <name type="scientific">Curvularia clavata</name>
    <dbReference type="NCBI Taxonomy" id="95742"/>
    <lineage>
        <taxon>Eukaryota</taxon>
        <taxon>Fungi</taxon>
        <taxon>Dikarya</taxon>
        <taxon>Ascomycota</taxon>
        <taxon>Pezizomycotina</taxon>
        <taxon>Dothideomycetes</taxon>
        <taxon>Pleosporomycetidae</taxon>
        <taxon>Pleosporales</taxon>
        <taxon>Pleosporineae</taxon>
        <taxon>Pleosporaceae</taxon>
        <taxon>Curvularia</taxon>
    </lineage>
</organism>
<dbReference type="AlphaFoldDB" id="A0A9Q8Z3T4"/>
<dbReference type="VEuPathDB" id="FungiDB:yc1106_00717"/>
<accession>A0A9Q8Z3T4</accession>
<reference evidence="4" key="1">
    <citation type="submission" date="2021-12" db="EMBL/GenBank/DDBJ databases">
        <title>Curvularia clavata genome.</title>
        <authorList>
            <person name="Cao Y."/>
        </authorList>
    </citation>
    <scope>NUCLEOTIDE SEQUENCE</scope>
    <source>
        <strain evidence="4">Yc1106</strain>
    </source>
</reference>
<keyword evidence="5" id="KW-1185">Reference proteome</keyword>
<feature type="repeat" description="ANK" evidence="3">
    <location>
        <begin position="354"/>
        <end position="386"/>
    </location>
</feature>
<evidence type="ECO:0000313" key="5">
    <source>
        <dbReference type="Proteomes" id="UP001056012"/>
    </source>
</evidence>